<accession>A0A9D4TX96</accession>
<dbReference type="InterPro" id="IPR036915">
    <property type="entry name" value="Cyclin-like_sf"/>
</dbReference>
<evidence type="ECO:0000256" key="3">
    <source>
        <dbReference type="PROSITE-ProRule" id="PRU00708"/>
    </source>
</evidence>
<dbReference type="PROSITE" id="PS51375">
    <property type="entry name" value="PPR"/>
    <property type="match status" value="8"/>
</dbReference>
<dbReference type="EMBL" id="SIDB01000002">
    <property type="protein sequence ID" value="KAI3436207.1"/>
    <property type="molecule type" value="Genomic_DNA"/>
</dbReference>
<feature type="repeat" description="PPR" evidence="3">
    <location>
        <begin position="518"/>
        <end position="552"/>
    </location>
</feature>
<dbReference type="SUPFAM" id="SSF47954">
    <property type="entry name" value="Cyclin-like"/>
    <property type="match status" value="1"/>
</dbReference>
<dbReference type="PANTHER" id="PTHR47447">
    <property type="entry name" value="OS03G0856100 PROTEIN"/>
    <property type="match status" value="1"/>
</dbReference>
<dbReference type="InterPro" id="IPR011990">
    <property type="entry name" value="TPR-like_helical_dom_sf"/>
</dbReference>
<evidence type="ECO:0000313" key="7">
    <source>
        <dbReference type="EMBL" id="KAI3436207.1"/>
    </source>
</evidence>
<dbReference type="NCBIfam" id="TIGR00756">
    <property type="entry name" value="PPR"/>
    <property type="match status" value="8"/>
</dbReference>
<feature type="repeat" description="PPR" evidence="3">
    <location>
        <begin position="343"/>
        <end position="377"/>
    </location>
</feature>
<gene>
    <name evidence="7" type="ORF">D9Q98_002261</name>
</gene>
<protein>
    <recommendedName>
        <fullName evidence="9">Pentacotripeptide-repeat region of PRORP domain-containing protein</fullName>
    </recommendedName>
</protein>
<dbReference type="CDD" id="cd20529">
    <property type="entry name" value="CYCLIN_CCNJ-like_rpt2"/>
    <property type="match status" value="1"/>
</dbReference>
<evidence type="ECO:0000259" key="6">
    <source>
        <dbReference type="Pfam" id="PF17177"/>
    </source>
</evidence>
<dbReference type="OrthoDB" id="42736at2759"/>
<dbReference type="InterPro" id="IPR002885">
    <property type="entry name" value="PPR_rpt"/>
</dbReference>
<feature type="repeat" description="PPR" evidence="3">
    <location>
        <begin position="448"/>
        <end position="482"/>
    </location>
</feature>
<feature type="repeat" description="PPR" evidence="3">
    <location>
        <begin position="378"/>
        <end position="412"/>
    </location>
</feature>
<feature type="repeat" description="PPR" evidence="3">
    <location>
        <begin position="273"/>
        <end position="307"/>
    </location>
</feature>
<name>A0A9D4TX96_CHLVU</name>
<feature type="domain" description="PROP1-like PPR" evidence="6">
    <location>
        <begin position="277"/>
        <end position="430"/>
    </location>
</feature>
<dbReference type="Gene3D" id="1.25.40.10">
    <property type="entry name" value="Tetratricopeptide repeat domain"/>
    <property type="match status" value="3"/>
</dbReference>
<feature type="region of interest" description="Disordered" evidence="4">
    <location>
        <begin position="153"/>
        <end position="176"/>
    </location>
</feature>
<proteinExistence type="inferred from homology"/>
<feature type="region of interest" description="Disordered" evidence="4">
    <location>
        <begin position="1"/>
        <end position="36"/>
    </location>
</feature>
<dbReference type="CDD" id="cd00043">
    <property type="entry name" value="CYCLIN_SF"/>
    <property type="match status" value="1"/>
</dbReference>
<keyword evidence="8" id="KW-1185">Reference proteome</keyword>
<feature type="domain" description="Cyclin C-terminal" evidence="5">
    <location>
        <begin position="921"/>
        <end position="978"/>
    </location>
</feature>
<dbReference type="Pfam" id="PF17177">
    <property type="entry name" value="PPR_long"/>
    <property type="match status" value="1"/>
</dbReference>
<comment type="similarity">
    <text evidence="1">Belongs to the PPR family. P subfamily.</text>
</comment>
<dbReference type="Gene3D" id="1.10.472.10">
    <property type="entry name" value="Cyclin-like"/>
    <property type="match status" value="2"/>
</dbReference>
<organism evidence="7 8">
    <name type="scientific">Chlorella vulgaris</name>
    <name type="common">Green alga</name>
    <dbReference type="NCBI Taxonomy" id="3077"/>
    <lineage>
        <taxon>Eukaryota</taxon>
        <taxon>Viridiplantae</taxon>
        <taxon>Chlorophyta</taxon>
        <taxon>core chlorophytes</taxon>
        <taxon>Trebouxiophyceae</taxon>
        <taxon>Chlorellales</taxon>
        <taxon>Chlorellaceae</taxon>
        <taxon>Chlorella clade</taxon>
        <taxon>Chlorella</taxon>
    </lineage>
</organism>
<evidence type="ECO:0000256" key="2">
    <source>
        <dbReference type="ARBA" id="ARBA00022737"/>
    </source>
</evidence>
<evidence type="ECO:0000256" key="1">
    <source>
        <dbReference type="ARBA" id="ARBA00007626"/>
    </source>
</evidence>
<reference evidence="7" key="2">
    <citation type="submission" date="2020-11" db="EMBL/GenBank/DDBJ databases">
        <authorList>
            <person name="Cecchin M."/>
            <person name="Marcolungo L."/>
            <person name="Rossato M."/>
            <person name="Girolomoni L."/>
            <person name="Cosentino E."/>
            <person name="Cuine S."/>
            <person name="Li-Beisson Y."/>
            <person name="Delledonne M."/>
            <person name="Ballottari M."/>
        </authorList>
    </citation>
    <scope>NUCLEOTIDE SEQUENCE</scope>
    <source>
        <strain evidence="7">211/11P</strain>
        <tissue evidence="7">Whole cell</tissue>
    </source>
</reference>
<dbReference type="Proteomes" id="UP001055712">
    <property type="component" value="Unassembled WGS sequence"/>
</dbReference>
<sequence>MSRPKGAPVGCFGTATKALPQASEKPGHQRKRSFGWFGSKGHLASAQNETEQAEDVLSDALFDLDLDDGQPAPSGKPSKLPDKSAAAASLHRRRWSFGRQVVPQPQPEQERVAGPEALLTTSSDLSISSQGSPQHAAAAAAAAALSRPSSELASQEAAAAATATAPPAQRSQGSYRRLWHSITSSRKAEGLALHGGSLGGDVSVESLVKAVQRLKGGQPVMEAVSAGLAHLDSRAVAALLKELSKSGLPHRAAELFDWLRSLPADHQLAKLADLYTYTTIISQCGGHQQLRRALELVAEMRGRGIEANIHTYSALMSVCVKCNECDLALDVFQQLLAEGCAPNLVTFNILIDIHGKSGQWSKAVEVLDQLHQQGCSPEPRTYNTIISACSKAGQPAAAAGVYERMLTDGVQPTGTTYTSLISAYGKAGQVEEALCIYQDMVARGCERNVITYSSLISACERSGRCDIALRLFEEMRREGCRPNVVTYNGLIGSCAQAGMWAKAAEVFDSMVGSGVRPDAVTFSVLVAAYERGGQWRRCLQAFEQMQQQGFRPDACVYNMVLDALVGSGLLVGQLKAVQLSVAAHRQGHLRLTSVSASDWTATAYTYGAAFVTTLRWLAEIRESPPSAAMPLAFSAGATVGGGLLGQPQHPVSLLLTRGKHCRSEQPFAPIQQALTACFSAFSAPVAVKLTGQGLVLHADGLSLTAWLSTPGASALLSPLEAAATAGSGNGGTVLSAALLADDVAADMQCSKAFAAVMEHEASAGAGAGGSALARPAAAALRQQLASDIVALSHSLNVQEETALDAVQLCDQVLGAGIGLEARLSPLYAAAMLLLCCRQSGEAAQVLGNAALLGQLTGLTLATVMEAEAHLSSALHGCTGAVCALRVLQLYLERLGCNFVAIQKCALTQVTALAAINLARKAVLSPGFARFPPSVVAAACLVKARQGLGLAPSWPRTLHSMTGYTTVPGGPLQQCLELMSMLNLAAA</sequence>
<reference evidence="7" key="1">
    <citation type="journal article" date="2019" name="Plant J.">
        <title>Chlorella vulgaris genome assembly and annotation reveals the molecular basis for metabolic acclimation to high light conditions.</title>
        <authorList>
            <person name="Cecchin M."/>
            <person name="Marcolungo L."/>
            <person name="Rossato M."/>
            <person name="Girolomoni L."/>
            <person name="Cosentino E."/>
            <person name="Cuine S."/>
            <person name="Li-Beisson Y."/>
            <person name="Delledonne M."/>
            <person name="Ballottari M."/>
        </authorList>
    </citation>
    <scope>NUCLEOTIDE SEQUENCE</scope>
    <source>
        <strain evidence="7">211/11P</strain>
    </source>
</reference>
<feature type="repeat" description="PPR" evidence="3">
    <location>
        <begin position="483"/>
        <end position="517"/>
    </location>
</feature>
<evidence type="ECO:0000313" key="8">
    <source>
        <dbReference type="Proteomes" id="UP001055712"/>
    </source>
</evidence>
<comment type="caution">
    <text evidence="7">The sequence shown here is derived from an EMBL/GenBank/DDBJ whole genome shotgun (WGS) entry which is preliminary data.</text>
</comment>
<dbReference type="AlphaFoldDB" id="A0A9D4TX96"/>
<evidence type="ECO:0000256" key="4">
    <source>
        <dbReference type="SAM" id="MobiDB-lite"/>
    </source>
</evidence>
<keyword evidence="2" id="KW-0677">Repeat</keyword>
<feature type="repeat" description="PPR" evidence="3">
    <location>
        <begin position="308"/>
        <end position="342"/>
    </location>
</feature>
<feature type="region of interest" description="Disordered" evidence="4">
    <location>
        <begin position="63"/>
        <end position="91"/>
    </location>
</feature>
<evidence type="ECO:0000259" key="5">
    <source>
        <dbReference type="Pfam" id="PF02984"/>
    </source>
</evidence>
<dbReference type="Pfam" id="PF02984">
    <property type="entry name" value="Cyclin_C"/>
    <property type="match status" value="1"/>
</dbReference>
<dbReference type="InterPro" id="IPR033443">
    <property type="entry name" value="PROP1-like_PPR_dom"/>
</dbReference>
<evidence type="ECO:0008006" key="9">
    <source>
        <dbReference type="Google" id="ProtNLM"/>
    </source>
</evidence>
<dbReference type="Pfam" id="PF13812">
    <property type="entry name" value="PPR_3"/>
    <property type="match status" value="2"/>
</dbReference>
<dbReference type="PANTHER" id="PTHR47447:SF17">
    <property type="entry name" value="OS12G0638900 PROTEIN"/>
    <property type="match status" value="1"/>
</dbReference>
<feature type="compositionally biased region" description="Low complexity" evidence="4">
    <location>
        <begin position="157"/>
        <end position="168"/>
    </location>
</feature>
<dbReference type="InterPro" id="IPR004367">
    <property type="entry name" value="Cyclin_C-dom"/>
</dbReference>
<dbReference type="SUPFAM" id="SSF48452">
    <property type="entry name" value="TPR-like"/>
    <property type="match status" value="1"/>
</dbReference>
<feature type="repeat" description="PPR" evidence="3">
    <location>
        <begin position="413"/>
        <end position="447"/>
    </location>
</feature>